<dbReference type="SUPFAM" id="SSF55073">
    <property type="entry name" value="Nucleotide cyclase"/>
    <property type="match status" value="1"/>
</dbReference>
<protein>
    <recommendedName>
        <fullName evidence="8">Guanylate cyclase domain-containing protein</fullName>
    </recommendedName>
</protein>
<dbReference type="PROSITE" id="PS00452">
    <property type="entry name" value="GUANYLATE_CYCLASE_1"/>
    <property type="match status" value="1"/>
</dbReference>
<dbReference type="Proteomes" id="UP001497497">
    <property type="component" value="Unassembled WGS sequence"/>
</dbReference>
<dbReference type="PANTHER" id="PTHR11920">
    <property type="entry name" value="GUANYLYL CYCLASE"/>
    <property type="match status" value="1"/>
</dbReference>
<dbReference type="Gene3D" id="3.30.70.1230">
    <property type="entry name" value="Nucleotide cyclase"/>
    <property type="match status" value="1"/>
</dbReference>
<dbReference type="GO" id="GO:0000166">
    <property type="term" value="F:nucleotide binding"/>
    <property type="evidence" value="ECO:0007669"/>
    <property type="project" value="UniProtKB-KW"/>
</dbReference>
<dbReference type="GO" id="GO:0007168">
    <property type="term" value="P:receptor guanylyl cyclase signaling pathway"/>
    <property type="evidence" value="ECO:0007669"/>
    <property type="project" value="TreeGrafter"/>
</dbReference>
<proteinExistence type="inferred from homology"/>
<keyword evidence="5" id="KW-0472">Membrane</keyword>
<organism evidence="9 10">
    <name type="scientific">Lymnaea stagnalis</name>
    <name type="common">Great pond snail</name>
    <name type="synonym">Helix stagnalis</name>
    <dbReference type="NCBI Taxonomy" id="6523"/>
    <lineage>
        <taxon>Eukaryota</taxon>
        <taxon>Metazoa</taxon>
        <taxon>Spiralia</taxon>
        <taxon>Lophotrochozoa</taxon>
        <taxon>Mollusca</taxon>
        <taxon>Gastropoda</taxon>
        <taxon>Heterobranchia</taxon>
        <taxon>Euthyneura</taxon>
        <taxon>Panpulmonata</taxon>
        <taxon>Hygrophila</taxon>
        <taxon>Lymnaeoidea</taxon>
        <taxon>Lymnaeidae</taxon>
        <taxon>Lymnaea</taxon>
    </lineage>
</organism>
<name>A0AAV2HN10_LYMST</name>
<keyword evidence="10" id="KW-1185">Reference proteome</keyword>
<gene>
    <name evidence="9" type="ORF">GSLYS_00007516001</name>
</gene>
<dbReference type="PROSITE" id="PS50125">
    <property type="entry name" value="GUANYLATE_CYCLASE_2"/>
    <property type="match status" value="1"/>
</dbReference>
<comment type="subcellular location">
    <subcellularLocation>
        <location evidence="1">Membrane</location>
    </subcellularLocation>
</comment>
<keyword evidence="6 7" id="KW-0456">Lyase</keyword>
<dbReference type="GO" id="GO:0005886">
    <property type="term" value="C:plasma membrane"/>
    <property type="evidence" value="ECO:0007669"/>
    <property type="project" value="TreeGrafter"/>
</dbReference>
<dbReference type="GO" id="GO:0004016">
    <property type="term" value="F:adenylate cyclase activity"/>
    <property type="evidence" value="ECO:0007669"/>
    <property type="project" value="TreeGrafter"/>
</dbReference>
<accession>A0AAV2HN10</accession>
<dbReference type="GO" id="GO:0035556">
    <property type="term" value="P:intracellular signal transduction"/>
    <property type="evidence" value="ECO:0007669"/>
    <property type="project" value="InterPro"/>
</dbReference>
<evidence type="ECO:0000256" key="3">
    <source>
        <dbReference type="ARBA" id="ARBA00022741"/>
    </source>
</evidence>
<evidence type="ECO:0000256" key="4">
    <source>
        <dbReference type="ARBA" id="ARBA00022989"/>
    </source>
</evidence>
<evidence type="ECO:0000256" key="5">
    <source>
        <dbReference type="ARBA" id="ARBA00023136"/>
    </source>
</evidence>
<evidence type="ECO:0000313" key="10">
    <source>
        <dbReference type="Proteomes" id="UP001497497"/>
    </source>
</evidence>
<dbReference type="FunFam" id="3.30.70.1230:FF:000015">
    <property type="entry name" value="Guanylate cyclase"/>
    <property type="match status" value="1"/>
</dbReference>
<dbReference type="GO" id="GO:0004383">
    <property type="term" value="F:guanylate cyclase activity"/>
    <property type="evidence" value="ECO:0007669"/>
    <property type="project" value="TreeGrafter"/>
</dbReference>
<dbReference type="InterPro" id="IPR029787">
    <property type="entry name" value="Nucleotide_cyclase"/>
</dbReference>
<dbReference type="InterPro" id="IPR018297">
    <property type="entry name" value="A/G_cyclase_CS"/>
</dbReference>
<comment type="caution">
    <text evidence="9">The sequence shown here is derived from an EMBL/GenBank/DDBJ whole genome shotgun (WGS) entry which is preliminary data.</text>
</comment>
<keyword evidence="2" id="KW-0812">Transmembrane</keyword>
<dbReference type="SMART" id="SM00044">
    <property type="entry name" value="CYCc"/>
    <property type="match status" value="1"/>
</dbReference>
<dbReference type="CDD" id="cd07302">
    <property type="entry name" value="CHD"/>
    <property type="match status" value="1"/>
</dbReference>
<dbReference type="GO" id="GO:0001653">
    <property type="term" value="F:peptide receptor activity"/>
    <property type="evidence" value="ECO:0007669"/>
    <property type="project" value="TreeGrafter"/>
</dbReference>
<keyword evidence="3" id="KW-0547">Nucleotide-binding</keyword>
<dbReference type="InterPro" id="IPR050401">
    <property type="entry name" value="Cyclic_nucleotide_synthase"/>
</dbReference>
<evidence type="ECO:0000256" key="2">
    <source>
        <dbReference type="ARBA" id="ARBA00022692"/>
    </source>
</evidence>
<reference evidence="9 10" key="1">
    <citation type="submission" date="2024-04" db="EMBL/GenBank/DDBJ databases">
        <authorList>
            <consortium name="Genoscope - CEA"/>
            <person name="William W."/>
        </authorList>
    </citation>
    <scope>NUCLEOTIDE SEQUENCE [LARGE SCALE GENOMIC DNA]</scope>
</reference>
<evidence type="ECO:0000256" key="1">
    <source>
        <dbReference type="ARBA" id="ARBA00004370"/>
    </source>
</evidence>
<dbReference type="EMBL" id="CAXITT010000145">
    <property type="protein sequence ID" value="CAL1533556.1"/>
    <property type="molecule type" value="Genomic_DNA"/>
</dbReference>
<evidence type="ECO:0000259" key="8">
    <source>
        <dbReference type="PROSITE" id="PS50125"/>
    </source>
</evidence>
<evidence type="ECO:0000256" key="7">
    <source>
        <dbReference type="RuleBase" id="RU000405"/>
    </source>
</evidence>
<feature type="domain" description="Guanylate cyclase" evidence="8">
    <location>
        <begin position="25"/>
        <end position="155"/>
    </location>
</feature>
<evidence type="ECO:0000313" key="9">
    <source>
        <dbReference type="EMBL" id="CAL1533556.1"/>
    </source>
</evidence>
<dbReference type="Pfam" id="PF00211">
    <property type="entry name" value="Guanylate_cyc"/>
    <property type="match status" value="1"/>
</dbReference>
<dbReference type="InterPro" id="IPR001054">
    <property type="entry name" value="A/G_cyclase"/>
</dbReference>
<sequence>MLPPVVADKLRSGQTVEAESYEAVSIYFSDIVGFTTISSKCTPMQVVDLLNSLYSTFDTRIDTYDVYKVETIGDAYMVASGVPIRNGDKHAEEIATMSIDLLTAIKQIQAPNVEDGKLKIRIGIHTGPCVAGVVGHKMPRYCLFGDTVNTASRMESSSQPMRIHCSKPMRDMLLVHDKYKIEARGEIEVKVRGGHIHTI</sequence>
<dbReference type="PANTHER" id="PTHR11920:SF497">
    <property type="entry name" value="GUANYLATE CYCLASE"/>
    <property type="match status" value="1"/>
</dbReference>
<evidence type="ECO:0000256" key="6">
    <source>
        <dbReference type="ARBA" id="ARBA00023239"/>
    </source>
</evidence>
<comment type="similarity">
    <text evidence="7">Belongs to the adenylyl cyclase class-4/guanylyl cyclase family.</text>
</comment>
<keyword evidence="4" id="KW-1133">Transmembrane helix</keyword>
<dbReference type="AlphaFoldDB" id="A0AAV2HN10"/>